<proteinExistence type="predicted"/>
<evidence type="ECO:0000256" key="2">
    <source>
        <dbReference type="ARBA" id="ARBA00022490"/>
    </source>
</evidence>
<protein>
    <submittedName>
        <fullName evidence="7">Uncharacterized protein</fullName>
    </submittedName>
</protein>
<evidence type="ECO:0000256" key="5">
    <source>
        <dbReference type="ARBA" id="ARBA00022884"/>
    </source>
</evidence>
<dbReference type="Pfam" id="PF00806">
    <property type="entry name" value="PUF"/>
    <property type="match status" value="2"/>
</dbReference>
<dbReference type="InterPro" id="IPR016024">
    <property type="entry name" value="ARM-type_fold"/>
</dbReference>
<keyword evidence="4" id="KW-0810">Translation regulation</keyword>
<dbReference type="PROSITE" id="PS50302">
    <property type="entry name" value="PUM"/>
    <property type="match status" value="1"/>
</dbReference>
<evidence type="ECO:0000256" key="4">
    <source>
        <dbReference type="ARBA" id="ARBA00022845"/>
    </source>
</evidence>
<evidence type="ECO:0000313" key="7">
    <source>
        <dbReference type="EMBL" id="KAG2314299.1"/>
    </source>
</evidence>
<comment type="caution">
    <text evidence="7">The sequence shown here is derived from an EMBL/GenBank/DDBJ whole genome shotgun (WGS) entry which is preliminary data.</text>
</comment>
<dbReference type="GO" id="GO:0003729">
    <property type="term" value="F:mRNA binding"/>
    <property type="evidence" value="ECO:0007669"/>
    <property type="project" value="TreeGrafter"/>
</dbReference>
<dbReference type="SUPFAM" id="SSF48371">
    <property type="entry name" value="ARM repeat"/>
    <property type="match status" value="2"/>
</dbReference>
<dbReference type="InterPro" id="IPR011989">
    <property type="entry name" value="ARM-like"/>
</dbReference>
<evidence type="ECO:0000256" key="3">
    <source>
        <dbReference type="ARBA" id="ARBA00022737"/>
    </source>
</evidence>
<feature type="repeat" description="Pumilio" evidence="6">
    <location>
        <begin position="100"/>
        <end position="136"/>
    </location>
</feature>
<sequence length="194" mass="21425">MCFNSSEILRDYPIPALGSIQSISLHTTINGGARLNQKKIQNFTPEEKAADFGEVLPHGYKLMTDVFGNYVIQKINGGARLNQKKIQNFTPEEKAADFGEVLPHGYKLMTDVFGNYVIQKEEKISARLRRGTAILTRDVHNVRVMGGPIVSTLANAVSPLYFEVTEAMEDTTTGEPCDITCVFGDGLLAMKIHC</sequence>
<dbReference type="AlphaFoldDB" id="A0A8X7VN64"/>
<evidence type="ECO:0000313" key="8">
    <source>
        <dbReference type="Proteomes" id="UP000886595"/>
    </source>
</evidence>
<dbReference type="OrthoDB" id="505263at2759"/>
<name>A0A8X7VN64_BRACI</name>
<keyword evidence="3" id="KW-0677">Repeat</keyword>
<dbReference type="GO" id="GO:0006417">
    <property type="term" value="P:regulation of translation"/>
    <property type="evidence" value="ECO:0007669"/>
    <property type="project" value="UniProtKB-KW"/>
</dbReference>
<organism evidence="7 8">
    <name type="scientific">Brassica carinata</name>
    <name type="common">Ethiopian mustard</name>
    <name type="synonym">Abyssinian cabbage</name>
    <dbReference type="NCBI Taxonomy" id="52824"/>
    <lineage>
        <taxon>Eukaryota</taxon>
        <taxon>Viridiplantae</taxon>
        <taxon>Streptophyta</taxon>
        <taxon>Embryophyta</taxon>
        <taxon>Tracheophyta</taxon>
        <taxon>Spermatophyta</taxon>
        <taxon>Magnoliopsida</taxon>
        <taxon>eudicotyledons</taxon>
        <taxon>Gunneridae</taxon>
        <taxon>Pentapetalae</taxon>
        <taxon>rosids</taxon>
        <taxon>malvids</taxon>
        <taxon>Brassicales</taxon>
        <taxon>Brassicaceae</taxon>
        <taxon>Brassiceae</taxon>
        <taxon>Brassica</taxon>
    </lineage>
</organism>
<evidence type="ECO:0000256" key="6">
    <source>
        <dbReference type="PROSITE-ProRule" id="PRU00317"/>
    </source>
</evidence>
<keyword evidence="2" id="KW-0963">Cytoplasm</keyword>
<dbReference type="PANTHER" id="PTHR12537">
    <property type="entry name" value="RNA BINDING PROTEIN PUMILIO-RELATED"/>
    <property type="match status" value="1"/>
</dbReference>
<keyword evidence="8" id="KW-1185">Reference proteome</keyword>
<dbReference type="SMART" id="SM00025">
    <property type="entry name" value="Pumilio"/>
    <property type="match status" value="2"/>
</dbReference>
<keyword evidence="5" id="KW-0694">RNA-binding</keyword>
<evidence type="ECO:0000256" key="1">
    <source>
        <dbReference type="ARBA" id="ARBA00004496"/>
    </source>
</evidence>
<accession>A0A8X7VN64</accession>
<dbReference type="GO" id="GO:0005737">
    <property type="term" value="C:cytoplasm"/>
    <property type="evidence" value="ECO:0007669"/>
    <property type="project" value="UniProtKB-SubCell"/>
</dbReference>
<dbReference type="InterPro" id="IPR001313">
    <property type="entry name" value="Pumilio_RNA-bd_rpt"/>
</dbReference>
<dbReference type="PANTHER" id="PTHR12537:SF119">
    <property type="entry name" value="PUMILIO HOMOLOG 6, CHLOROPLASTIC"/>
    <property type="match status" value="1"/>
</dbReference>
<dbReference type="Proteomes" id="UP000886595">
    <property type="component" value="Unassembled WGS sequence"/>
</dbReference>
<comment type="subcellular location">
    <subcellularLocation>
        <location evidence="1">Cytoplasm</location>
    </subcellularLocation>
</comment>
<reference evidence="7 8" key="1">
    <citation type="submission" date="2020-02" db="EMBL/GenBank/DDBJ databases">
        <authorList>
            <person name="Ma Q."/>
            <person name="Huang Y."/>
            <person name="Song X."/>
            <person name="Pei D."/>
        </authorList>
    </citation>
    <scope>NUCLEOTIDE SEQUENCE [LARGE SCALE GENOMIC DNA]</scope>
    <source>
        <strain evidence="7">Sxm20200214</strain>
        <tissue evidence="7">Leaf</tissue>
    </source>
</reference>
<dbReference type="EMBL" id="JAAMPC010000004">
    <property type="protein sequence ID" value="KAG2314299.1"/>
    <property type="molecule type" value="Genomic_DNA"/>
</dbReference>
<dbReference type="Gene3D" id="1.25.10.10">
    <property type="entry name" value="Leucine-rich Repeat Variant"/>
    <property type="match status" value="2"/>
</dbReference>
<gene>
    <name evidence="7" type="ORF">Bca52824_017421</name>
</gene>